<dbReference type="EMBL" id="JABEZV010000009">
    <property type="protein sequence ID" value="MBA0721802.1"/>
    <property type="molecule type" value="Genomic_DNA"/>
</dbReference>
<dbReference type="InterPro" id="IPR001280">
    <property type="entry name" value="PSI_PsaA/B"/>
</dbReference>
<feature type="non-terminal residue" evidence="1">
    <location>
        <position position="96"/>
    </location>
</feature>
<feature type="non-terminal residue" evidence="1">
    <location>
        <position position="1"/>
    </location>
</feature>
<organism evidence="1 2">
    <name type="scientific">Gossypium laxum</name>
    <dbReference type="NCBI Taxonomy" id="34288"/>
    <lineage>
        <taxon>Eukaryota</taxon>
        <taxon>Viridiplantae</taxon>
        <taxon>Streptophyta</taxon>
        <taxon>Embryophyta</taxon>
        <taxon>Tracheophyta</taxon>
        <taxon>Spermatophyta</taxon>
        <taxon>Magnoliopsida</taxon>
        <taxon>eudicotyledons</taxon>
        <taxon>Gunneridae</taxon>
        <taxon>Pentapetalae</taxon>
        <taxon>rosids</taxon>
        <taxon>malvids</taxon>
        <taxon>Malvales</taxon>
        <taxon>Malvaceae</taxon>
        <taxon>Malvoideae</taxon>
        <taxon>Gossypium</taxon>
    </lineage>
</organism>
<dbReference type="Proteomes" id="UP000593574">
    <property type="component" value="Unassembled WGS sequence"/>
</dbReference>
<sequence length="96" mass="10774">SIGHVIWDPHFGQPTVEAFTRGGAPSPLNIAYSSVYHWWYTIRSNFGIGHSIKDLLEDIFLREGDWGRGIRVFMTINNLIHFQFAIALASLGAITS</sequence>
<accession>A0A7J9AD71</accession>
<dbReference type="Pfam" id="PF00223">
    <property type="entry name" value="PsaA_PsaB"/>
    <property type="match status" value="2"/>
</dbReference>
<dbReference type="InterPro" id="IPR036408">
    <property type="entry name" value="PSI_PsaA/B_sf"/>
</dbReference>
<reference evidence="1 2" key="1">
    <citation type="journal article" date="2019" name="Genome Biol. Evol.">
        <title>Insights into the evolution of the New World diploid cottons (Gossypium, subgenus Houzingenia) based on genome sequencing.</title>
        <authorList>
            <person name="Grover C.E."/>
            <person name="Arick M.A. 2nd"/>
            <person name="Thrash A."/>
            <person name="Conover J.L."/>
            <person name="Sanders W.S."/>
            <person name="Peterson D.G."/>
            <person name="Frelichowski J.E."/>
            <person name="Scheffler J.A."/>
            <person name="Scheffler B.E."/>
            <person name="Wendel J.F."/>
        </authorList>
    </citation>
    <scope>NUCLEOTIDE SEQUENCE [LARGE SCALE GENOMIC DNA]</scope>
    <source>
        <strain evidence="1">4</strain>
        <tissue evidence="1">Leaf</tissue>
    </source>
</reference>
<dbReference type="Gene3D" id="1.20.1130.10">
    <property type="entry name" value="Photosystem I PsaA/PsaB"/>
    <property type="match status" value="2"/>
</dbReference>
<dbReference type="GO" id="GO:0009535">
    <property type="term" value="C:chloroplast thylakoid membrane"/>
    <property type="evidence" value="ECO:0007669"/>
    <property type="project" value="TreeGrafter"/>
</dbReference>
<proteinExistence type="predicted"/>
<dbReference type="SUPFAM" id="SSF81558">
    <property type="entry name" value="Photosystem I subunits PsaA/PsaB"/>
    <property type="match status" value="2"/>
</dbReference>
<name>A0A7J9AD71_9ROSI</name>
<dbReference type="AlphaFoldDB" id="A0A7J9AD71"/>
<evidence type="ECO:0000313" key="2">
    <source>
        <dbReference type="Proteomes" id="UP000593574"/>
    </source>
</evidence>
<dbReference type="GO" id="GO:0015979">
    <property type="term" value="P:photosynthesis"/>
    <property type="evidence" value="ECO:0007669"/>
    <property type="project" value="InterPro"/>
</dbReference>
<evidence type="ECO:0000313" key="1">
    <source>
        <dbReference type="EMBL" id="MBA0721802.1"/>
    </source>
</evidence>
<dbReference type="PANTHER" id="PTHR30128">
    <property type="entry name" value="OUTER MEMBRANE PROTEIN, OMPA-RELATED"/>
    <property type="match status" value="1"/>
</dbReference>
<gene>
    <name evidence="1" type="ORF">Golax_009306</name>
</gene>
<keyword evidence="2" id="KW-1185">Reference proteome</keyword>
<comment type="caution">
    <text evidence="1">The sequence shown here is derived from an EMBL/GenBank/DDBJ whole genome shotgun (WGS) entry which is preliminary data.</text>
</comment>
<protein>
    <submittedName>
        <fullName evidence="1">Uncharacterized protein</fullName>
    </submittedName>
</protein>
<dbReference type="PANTHER" id="PTHR30128:SF19">
    <property type="entry name" value="PHOTOSYSTEM I P700 CHLOROPHYLL A APOPROTEIN A1-RELATED"/>
    <property type="match status" value="1"/>
</dbReference>